<gene>
    <name evidence="1" type="ORF">Cvel_2159</name>
</gene>
<evidence type="ECO:0008006" key="2">
    <source>
        <dbReference type="Google" id="ProtNLM"/>
    </source>
</evidence>
<sequence length="70" mass="8160">MEKRPGLAWSHCFAHVVDLFFEDCGKHIGWVKDAIKALHDLNIWVRKYQKTRSGQDCRHCVRTTGFCVDV</sequence>
<organism evidence="1">
    <name type="scientific">Chromera velia CCMP2878</name>
    <dbReference type="NCBI Taxonomy" id="1169474"/>
    <lineage>
        <taxon>Eukaryota</taxon>
        <taxon>Sar</taxon>
        <taxon>Alveolata</taxon>
        <taxon>Colpodellida</taxon>
        <taxon>Chromeraceae</taxon>
        <taxon>Chromera</taxon>
    </lineage>
</organism>
<reference evidence="1" key="1">
    <citation type="submission" date="2014-11" db="EMBL/GenBank/DDBJ databases">
        <authorList>
            <person name="Otto D Thomas"/>
            <person name="Naeem Raeece"/>
        </authorList>
    </citation>
    <scope>NUCLEOTIDE SEQUENCE</scope>
</reference>
<protein>
    <recommendedName>
        <fullName evidence="2">DUF659 domain-containing protein</fullName>
    </recommendedName>
</protein>
<evidence type="ECO:0000313" key="1">
    <source>
        <dbReference type="EMBL" id="CEM54335.1"/>
    </source>
</evidence>
<dbReference type="VEuPathDB" id="CryptoDB:Cvel_2159"/>
<accession>A0A0G4IB05</accession>
<dbReference type="AlphaFoldDB" id="A0A0G4IB05"/>
<proteinExistence type="predicted"/>
<name>A0A0G4IB05_9ALVE</name>
<dbReference type="EMBL" id="CDMZ01005776">
    <property type="protein sequence ID" value="CEM54335.1"/>
    <property type="molecule type" value="Genomic_DNA"/>
</dbReference>